<dbReference type="AlphaFoldDB" id="A0A2Z2KNM0"/>
<keyword evidence="2" id="KW-0749">Sporulation</keyword>
<accession>A0A2Z2KNM0</accession>
<gene>
    <name evidence="3" type="ORF">B9T62_33405</name>
</gene>
<organism evidence="3 4">
    <name type="scientific">Paenibacillus donghaensis</name>
    <dbReference type="NCBI Taxonomy" id="414771"/>
    <lineage>
        <taxon>Bacteria</taxon>
        <taxon>Bacillati</taxon>
        <taxon>Bacillota</taxon>
        <taxon>Bacilli</taxon>
        <taxon>Bacillales</taxon>
        <taxon>Paenibacillaceae</taxon>
        <taxon>Paenibacillus</taxon>
    </lineage>
</organism>
<evidence type="ECO:0000313" key="4">
    <source>
        <dbReference type="Proteomes" id="UP000249890"/>
    </source>
</evidence>
<dbReference type="OrthoDB" id="1845399at2"/>
<dbReference type="Proteomes" id="UP000249890">
    <property type="component" value="Chromosome"/>
</dbReference>
<dbReference type="GO" id="GO:0003810">
    <property type="term" value="F:protein-glutamine gamma-glutamyltransferase activity"/>
    <property type="evidence" value="ECO:0007669"/>
    <property type="project" value="InterPro"/>
</dbReference>
<sequence length="240" mass="27203">MVGAVRNPAAQAFERNMREQIISSARDLNASGADFAVFNESRCNPLFWLRTDNGGFQLRRGVQPSEAIMDIYTNGRMYAFECATAMVIVLYRATLLSIGEAAFNRHFNDLFLWDWNYDSNLRLITTYTKQEILPGDIVYFKNPDHDPGKPEWQGENAVKLGPDLYYGHGIGITSAEQIIASLNEERFPGSRVSAYYTDEALHPDFEYLRMLSTRLDTVPGSSGSRSRIFSRIGARTSIYR</sequence>
<name>A0A2Z2KNM0_9BACL</name>
<evidence type="ECO:0000313" key="3">
    <source>
        <dbReference type="EMBL" id="ASA25203.1"/>
    </source>
</evidence>
<dbReference type="InterPro" id="IPR020916">
    <property type="entry name" value="Gln_gamma-glutamylTfrase_bac"/>
</dbReference>
<evidence type="ECO:0000256" key="1">
    <source>
        <dbReference type="ARBA" id="ARBA00022679"/>
    </source>
</evidence>
<keyword evidence="1 3" id="KW-0808">Transferase</keyword>
<dbReference type="GO" id="GO:0030435">
    <property type="term" value="P:sporulation resulting in formation of a cellular spore"/>
    <property type="evidence" value="ECO:0007669"/>
    <property type="project" value="UniProtKB-KW"/>
</dbReference>
<keyword evidence="4" id="KW-1185">Reference proteome</keyword>
<proteinExistence type="predicted"/>
<reference evidence="3 4" key="1">
    <citation type="submission" date="2017-06" db="EMBL/GenBank/DDBJ databases">
        <title>Complete genome sequence of Paenibacillus donghaensis KCTC 13049T isolated from East Sea sediment, South Korea.</title>
        <authorList>
            <person name="Jung B.K."/>
            <person name="Hong S.-J."/>
            <person name="Shin J.-H."/>
        </authorList>
    </citation>
    <scope>NUCLEOTIDE SEQUENCE [LARGE SCALE GENOMIC DNA]</scope>
    <source>
        <strain evidence="3 4">KCTC 13049</strain>
    </source>
</reference>
<dbReference type="Pfam" id="PF20085">
    <property type="entry name" value="TGL"/>
    <property type="match status" value="1"/>
</dbReference>
<dbReference type="KEGG" id="pdh:B9T62_33405"/>
<protein>
    <submittedName>
        <fullName evidence="3">Protein-glutamine gamma-glutamyltransferase</fullName>
    </submittedName>
</protein>
<evidence type="ECO:0000256" key="2">
    <source>
        <dbReference type="ARBA" id="ARBA00022969"/>
    </source>
</evidence>
<dbReference type="EMBL" id="CP021780">
    <property type="protein sequence ID" value="ASA25203.1"/>
    <property type="molecule type" value="Genomic_DNA"/>
</dbReference>
<dbReference type="RefSeq" id="WP_087919168.1">
    <property type="nucleotide sequence ID" value="NZ_CP021780.1"/>
</dbReference>